<evidence type="ECO:0000256" key="1">
    <source>
        <dbReference type="ARBA" id="ARBA00022723"/>
    </source>
</evidence>
<dbReference type="RefSeq" id="WP_271090533.1">
    <property type="nucleotide sequence ID" value="NZ_JAPJZH010000009.1"/>
</dbReference>
<dbReference type="PANTHER" id="PTHR31009">
    <property type="entry name" value="S-ADENOSYL-L-METHIONINE:CARBOXYL METHYLTRANSFERASE FAMILY PROTEIN"/>
    <property type="match status" value="1"/>
</dbReference>
<name>A0ABT4VQ44_9HYPH</name>
<comment type="caution">
    <text evidence="3">The sequence shown here is derived from an EMBL/GenBank/DDBJ whole genome shotgun (WGS) entry which is preliminary data.</text>
</comment>
<keyword evidence="4" id="KW-1185">Reference proteome</keyword>
<protein>
    <recommendedName>
        <fullName evidence="5">SAM-dependent methyltransferase</fullName>
    </recommendedName>
</protein>
<evidence type="ECO:0000313" key="4">
    <source>
        <dbReference type="Proteomes" id="UP001148313"/>
    </source>
</evidence>
<evidence type="ECO:0000313" key="3">
    <source>
        <dbReference type="EMBL" id="MDA4846744.1"/>
    </source>
</evidence>
<accession>A0ABT4VQ44</accession>
<dbReference type="EMBL" id="JAPJZH010000009">
    <property type="protein sequence ID" value="MDA4846744.1"/>
    <property type="molecule type" value="Genomic_DNA"/>
</dbReference>
<organism evidence="3 4">
    <name type="scientific">Hoeflea poritis</name>
    <dbReference type="NCBI Taxonomy" id="2993659"/>
    <lineage>
        <taxon>Bacteria</taxon>
        <taxon>Pseudomonadati</taxon>
        <taxon>Pseudomonadota</taxon>
        <taxon>Alphaproteobacteria</taxon>
        <taxon>Hyphomicrobiales</taxon>
        <taxon>Rhizobiaceae</taxon>
        <taxon>Hoeflea</taxon>
    </lineage>
</organism>
<dbReference type="Proteomes" id="UP001148313">
    <property type="component" value="Unassembled WGS sequence"/>
</dbReference>
<keyword evidence="1" id="KW-0479">Metal-binding</keyword>
<keyword evidence="2" id="KW-0460">Magnesium</keyword>
<gene>
    <name evidence="3" type="ORF">OOZ53_15390</name>
</gene>
<dbReference type="Pfam" id="PF03492">
    <property type="entry name" value="Methyltransf_7"/>
    <property type="match status" value="1"/>
</dbReference>
<evidence type="ECO:0008006" key="5">
    <source>
        <dbReference type="Google" id="ProtNLM"/>
    </source>
</evidence>
<dbReference type="Gene3D" id="1.10.1200.270">
    <property type="entry name" value="Methyltransferase, alpha-helical capping domain"/>
    <property type="match status" value="1"/>
</dbReference>
<dbReference type="InterPro" id="IPR029063">
    <property type="entry name" value="SAM-dependent_MTases_sf"/>
</dbReference>
<dbReference type="InterPro" id="IPR042086">
    <property type="entry name" value="MeTrfase_capping"/>
</dbReference>
<proteinExistence type="predicted"/>
<dbReference type="InterPro" id="IPR005299">
    <property type="entry name" value="MeTrfase_7"/>
</dbReference>
<sequence length="354" mass="37308">MTKATTGMKGDGYYDAHSSFQSDVAASGAALLKQAVDATRLPADGGVTVADYGCGEGKNSMAIVGSALDLLAGRGATEPSVLHSDLPTNDWDSLAANLSGAGSYLEKHPNARALFAPRGFFERVTARASVTLGTSGSAAHWLSRQPAGLHMPDALYRSDAPPAERDKILAQAASDWLDFLTARADELQPGGVLLVQMLGSDGNADPVRVSAAGLLKLMNECARQMIEDGDVPQDAYAAYCFPVVPRTIEEAAAPVNGPLADRLELLHCGLTAVPSPYHVALEKTGDVEAFATGYTAFTRAFSETSLRQGLFSTGKGDPAALADRFFALMVEKLTANPGDYPFDDLTLAITVRRR</sequence>
<evidence type="ECO:0000256" key="2">
    <source>
        <dbReference type="ARBA" id="ARBA00022842"/>
    </source>
</evidence>
<reference evidence="3" key="1">
    <citation type="submission" date="2022-11" db="EMBL/GenBank/DDBJ databases">
        <title>Hoeflea poritis sp. nov., isolated from scleractinian coral Porites lutea.</title>
        <authorList>
            <person name="Zhang G."/>
            <person name="Wei Q."/>
            <person name="Cai L."/>
        </authorList>
    </citation>
    <scope>NUCLEOTIDE SEQUENCE</scope>
    <source>
        <strain evidence="3">E7-10</strain>
    </source>
</reference>
<dbReference type="SUPFAM" id="SSF53335">
    <property type="entry name" value="S-adenosyl-L-methionine-dependent methyltransferases"/>
    <property type="match status" value="1"/>
</dbReference>
<dbReference type="Gene3D" id="3.40.50.150">
    <property type="entry name" value="Vaccinia Virus protein VP39"/>
    <property type="match status" value="1"/>
</dbReference>